<dbReference type="InterPro" id="IPR005829">
    <property type="entry name" value="Sugar_transporter_CS"/>
</dbReference>
<dbReference type="GO" id="GO:0022857">
    <property type="term" value="F:transmembrane transporter activity"/>
    <property type="evidence" value="ECO:0007669"/>
    <property type="project" value="InterPro"/>
</dbReference>
<evidence type="ECO:0000259" key="9">
    <source>
        <dbReference type="PROSITE" id="PS50850"/>
    </source>
</evidence>
<dbReference type="PANTHER" id="PTHR48021:SF47">
    <property type="entry name" value="GH17672P"/>
    <property type="match status" value="1"/>
</dbReference>
<feature type="transmembrane region" description="Helical" evidence="8">
    <location>
        <begin position="253"/>
        <end position="275"/>
    </location>
</feature>
<organism evidence="10 11">
    <name type="scientific">Henosepilachna vigintioctopunctata</name>
    <dbReference type="NCBI Taxonomy" id="420089"/>
    <lineage>
        <taxon>Eukaryota</taxon>
        <taxon>Metazoa</taxon>
        <taxon>Ecdysozoa</taxon>
        <taxon>Arthropoda</taxon>
        <taxon>Hexapoda</taxon>
        <taxon>Insecta</taxon>
        <taxon>Pterygota</taxon>
        <taxon>Neoptera</taxon>
        <taxon>Endopterygota</taxon>
        <taxon>Coleoptera</taxon>
        <taxon>Polyphaga</taxon>
        <taxon>Cucujiformia</taxon>
        <taxon>Coccinelloidea</taxon>
        <taxon>Coccinellidae</taxon>
        <taxon>Epilachninae</taxon>
        <taxon>Epilachnini</taxon>
        <taxon>Henosepilachna</taxon>
    </lineage>
</organism>
<dbReference type="PANTHER" id="PTHR48021">
    <property type="match status" value="1"/>
</dbReference>
<dbReference type="Proteomes" id="UP001431783">
    <property type="component" value="Unassembled WGS sequence"/>
</dbReference>
<feature type="transmembrane region" description="Helical" evidence="8">
    <location>
        <begin position="419"/>
        <end position="439"/>
    </location>
</feature>
<evidence type="ECO:0000313" key="10">
    <source>
        <dbReference type="EMBL" id="KAK9883525.1"/>
    </source>
</evidence>
<proteinExistence type="predicted"/>
<reference evidence="10 11" key="1">
    <citation type="submission" date="2023-03" db="EMBL/GenBank/DDBJ databases">
        <title>Genome insight into feeding habits of ladybird beetles.</title>
        <authorList>
            <person name="Li H.-S."/>
            <person name="Huang Y.-H."/>
            <person name="Pang H."/>
        </authorList>
    </citation>
    <scope>NUCLEOTIDE SEQUENCE [LARGE SCALE GENOMIC DNA]</scope>
    <source>
        <strain evidence="10">SYSU_2023b</strain>
        <tissue evidence="10">Whole body</tissue>
    </source>
</reference>
<dbReference type="PROSITE" id="PS50850">
    <property type="entry name" value="MFS"/>
    <property type="match status" value="1"/>
</dbReference>
<keyword evidence="2" id="KW-0813">Transport</keyword>
<evidence type="ECO:0000256" key="8">
    <source>
        <dbReference type="SAM" id="Phobius"/>
    </source>
</evidence>
<keyword evidence="6 8" id="KW-1133">Transmembrane helix</keyword>
<dbReference type="AlphaFoldDB" id="A0AAW1ULY0"/>
<evidence type="ECO:0000256" key="3">
    <source>
        <dbReference type="ARBA" id="ARBA00022475"/>
    </source>
</evidence>
<dbReference type="Gene3D" id="1.20.1250.20">
    <property type="entry name" value="MFS general substrate transporter like domains"/>
    <property type="match status" value="1"/>
</dbReference>
<dbReference type="InterPro" id="IPR005828">
    <property type="entry name" value="MFS_sugar_transport-like"/>
</dbReference>
<evidence type="ECO:0000313" key="11">
    <source>
        <dbReference type="Proteomes" id="UP001431783"/>
    </source>
</evidence>
<feature type="transmembrane region" description="Helical" evidence="8">
    <location>
        <begin position="287"/>
        <end position="307"/>
    </location>
</feature>
<dbReference type="Pfam" id="PF00083">
    <property type="entry name" value="Sugar_tr"/>
    <property type="match status" value="1"/>
</dbReference>
<dbReference type="InterPro" id="IPR050549">
    <property type="entry name" value="MFS_Trehalose_Transporter"/>
</dbReference>
<comment type="caution">
    <text evidence="10">The sequence shown here is derived from an EMBL/GenBank/DDBJ whole genome shotgun (WGS) entry which is preliminary data.</text>
</comment>
<dbReference type="InterPro" id="IPR036259">
    <property type="entry name" value="MFS_trans_sf"/>
</dbReference>
<feature type="transmembrane region" description="Helical" evidence="8">
    <location>
        <begin position="60"/>
        <end position="82"/>
    </location>
</feature>
<keyword evidence="3" id="KW-1003">Cell membrane</keyword>
<dbReference type="SUPFAM" id="SSF103473">
    <property type="entry name" value="MFS general substrate transporter"/>
    <property type="match status" value="1"/>
</dbReference>
<feature type="transmembrane region" description="Helical" evidence="8">
    <location>
        <begin position="20"/>
        <end position="40"/>
    </location>
</feature>
<feature type="domain" description="Major facilitator superfamily (MFS) profile" evidence="9">
    <location>
        <begin position="18"/>
        <end position="442"/>
    </location>
</feature>
<feature type="transmembrane region" description="Helical" evidence="8">
    <location>
        <begin position="148"/>
        <end position="167"/>
    </location>
</feature>
<dbReference type="FunFam" id="1.20.1250.20:FF:000218">
    <property type="entry name" value="facilitated trehalose transporter Tret1"/>
    <property type="match status" value="1"/>
</dbReference>
<evidence type="ECO:0000256" key="6">
    <source>
        <dbReference type="ARBA" id="ARBA00022989"/>
    </source>
</evidence>
<gene>
    <name evidence="10" type="ORF">WA026_001701</name>
</gene>
<evidence type="ECO:0000256" key="7">
    <source>
        <dbReference type="ARBA" id="ARBA00023136"/>
    </source>
</evidence>
<feature type="transmembrane region" description="Helical" evidence="8">
    <location>
        <begin position="352"/>
        <end position="375"/>
    </location>
</feature>
<protein>
    <recommendedName>
        <fullName evidence="9">Major facilitator superfamily (MFS) profile domain-containing protein</fullName>
    </recommendedName>
</protein>
<keyword evidence="11" id="KW-1185">Reference proteome</keyword>
<dbReference type="EMBL" id="JARQZJ010000091">
    <property type="protein sequence ID" value="KAK9883525.1"/>
    <property type="molecule type" value="Genomic_DNA"/>
</dbReference>
<name>A0AAW1ULY0_9CUCU</name>
<evidence type="ECO:0000256" key="5">
    <source>
        <dbReference type="ARBA" id="ARBA00022692"/>
    </source>
</evidence>
<keyword evidence="4" id="KW-0762">Sugar transport</keyword>
<sequence length="465" mass="51462">MLNNKRIFCWTNYRVQVTYFAVFVLAMVYGVNLSWTSPMVKKLNSTEDNPLDRILTVDESSWVATIPTLGSIIGCLIYGALGQMLSRKAVLTSVGIPFAAFYITMAFAKNIWLLYFLRFISGVSGGGLVTMIPLYLGEIAKPKVRGRIFLLSSIASNAGYLITYSTAPFIPFFWYHIAMAILPMIFLVIFPIFAIESPYYIIRKDPVRAETILKQLREKNDVTEEFHRMKMGIQEMSEKSFVSILTTKGSRKALIISLGVATFFMLAGIMIVLTYTQLIMDSAGGAWTPEINTIIVSVFQVIVSVASTTVTDRYGRKPLLAISFGVISLSEITLGTYFILKYNGTDVTSVVKWLPILCMVLFVAASSFAGIAPSLTGELFPMKTRDFAMAINIVYTGGLGFLTTFFFQRLQNAIGIGQSFLIFAGFAACAVIFVLTVLVETRGKSLEQIQDELNGIGKNIKDVKG</sequence>
<feature type="transmembrane region" description="Helical" evidence="8">
    <location>
        <begin position="319"/>
        <end position="340"/>
    </location>
</feature>
<dbReference type="PROSITE" id="PS00217">
    <property type="entry name" value="SUGAR_TRANSPORT_2"/>
    <property type="match status" value="1"/>
</dbReference>
<feature type="transmembrane region" description="Helical" evidence="8">
    <location>
        <begin position="89"/>
        <end position="108"/>
    </location>
</feature>
<accession>A0AAW1ULY0</accession>
<dbReference type="GO" id="GO:0005886">
    <property type="term" value="C:plasma membrane"/>
    <property type="evidence" value="ECO:0007669"/>
    <property type="project" value="UniProtKB-SubCell"/>
</dbReference>
<feature type="transmembrane region" description="Helical" evidence="8">
    <location>
        <begin position="114"/>
        <end position="136"/>
    </location>
</feature>
<keyword evidence="5 8" id="KW-0812">Transmembrane</keyword>
<comment type="subcellular location">
    <subcellularLocation>
        <location evidence="1">Cell membrane</location>
        <topology evidence="1">Multi-pass membrane protein</topology>
    </subcellularLocation>
</comment>
<evidence type="ECO:0000256" key="1">
    <source>
        <dbReference type="ARBA" id="ARBA00004651"/>
    </source>
</evidence>
<evidence type="ECO:0000256" key="2">
    <source>
        <dbReference type="ARBA" id="ARBA00022448"/>
    </source>
</evidence>
<feature type="transmembrane region" description="Helical" evidence="8">
    <location>
        <begin position="387"/>
        <end position="407"/>
    </location>
</feature>
<keyword evidence="7 8" id="KW-0472">Membrane</keyword>
<dbReference type="InterPro" id="IPR020846">
    <property type="entry name" value="MFS_dom"/>
</dbReference>
<feature type="transmembrane region" description="Helical" evidence="8">
    <location>
        <begin position="173"/>
        <end position="195"/>
    </location>
</feature>
<evidence type="ECO:0000256" key="4">
    <source>
        <dbReference type="ARBA" id="ARBA00022597"/>
    </source>
</evidence>